<reference evidence="2 3" key="1">
    <citation type="submission" date="2020-08" db="EMBL/GenBank/DDBJ databases">
        <authorList>
            <person name="Newling K."/>
            <person name="Davey J."/>
            <person name="Forrester S."/>
        </authorList>
    </citation>
    <scope>NUCLEOTIDE SEQUENCE [LARGE SCALE GENOMIC DNA]</scope>
    <source>
        <strain evidence="3">Crithidia deanei Carvalho (ATCC PRA-265)</strain>
    </source>
</reference>
<gene>
    <name evidence="2" type="ORF">ADEAN_000454700</name>
</gene>
<dbReference type="AlphaFoldDB" id="A0A7G2CC26"/>
<feature type="region of interest" description="Disordered" evidence="1">
    <location>
        <begin position="35"/>
        <end position="62"/>
    </location>
</feature>
<feature type="region of interest" description="Disordered" evidence="1">
    <location>
        <begin position="121"/>
        <end position="159"/>
    </location>
</feature>
<evidence type="ECO:0000256" key="1">
    <source>
        <dbReference type="SAM" id="MobiDB-lite"/>
    </source>
</evidence>
<dbReference type="EMBL" id="LR877152">
    <property type="protein sequence ID" value="CAD2217069.1"/>
    <property type="molecule type" value="Genomic_DNA"/>
</dbReference>
<feature type="region of interest" description="Disordered" evidence="1">
    <location>
        <begin position="197"/>
        <end position="220"/>
    </location>
</feature>
<organism evidence="2 3">
    <name type="scientific">Angomonas deanei</name>
    <dbReference type="NCBI Taxonomy" id="59799"/>
    <lineage>
        <taxon>Eukaryota</taxon>
        <taxon>Discoba</taxon>
        <taxon>Euglenozoa</taxon>
        <taxon>Kinetoplastea</taxon>
        <taxon>Metakinetoplastina</taxon>
        <taxon>Trypanosomatida</taxon>
        <taxon>Trypanosomatidae</taxon>
        <taxon>Strigomonadinae</taxon>
        <taxon>Angomonas</taxon>
    </lineage>
</organism>
<protein>
    <submittedName>
        <fullName evidence="2">Uncharacterized protein</fullName>
    </submittedName>
</protein>
<name>A0A7G2CC26_9TRYP</name>
<dbReference type="VEuPathDB" id="TriTrypDB:ADEAN_000454700"/>
<feature type="compositionally biased region" description="Basic and acidic residues" evidence="1">
    <location>
        <begin position="210"/>
        <end position="220"/>
    </location>
</feature>
<evidence type="ECO:0000313" key="2">
    <source>
        <dbReference type="EMBL" id="CAD2217069.1"/>
    </source>
</evidence>
<feature type="compositionally biased region" description="Polar residues" evidence="1">
    <location>
        <begin position="137"/>
        <end position="150"/>
    </location>
</feature>
<sequence>MGCPISLEPPTQKEDHLTCDQLRRHIASYKNTLGPVPEALASPPAAHIAQNPPTPNVTNIPNETHQREAVGNTTAHNDPQEEHSFSSSYSTFTSTCSDLALSSEDEFSFVAPAKVPRVKRVRVKPRKEKNDSKTNVEKSTPANADGVSSSSKKKEEDLRHKVSVTTLLKETYNYEATKANQHDSILSSKMTRENVATKEAGPAVAVNESRGAEIEQNRKPVPLDEVEMSIICDVSPCKSVKDPEIKQNLVLKA</sequence>
<evidence type="ECO:0000313" key="3">
    <source>
        <dbReference type="Proteomes" id="UP000515908"/>
    </source>
</evidence>
<accession>A0A7G2CC26</accession>
<dbReference type="Proteomes" id="UP000515908">
    <property type="component" value="Chromosome 08"/>
</dbReference>
<keyword evidence="3" id="KW-1185">Reference proteome</keyword>
<proteinExistence type="predicted"/>